<feature type="region of interest" description="Disordered" evidence="1">
    <location>
        <begin position="436"/>
        <end position="456"/>
    </location>
</feature>
<evidence type="ECO:0000313" key="4">
    <source>
        <dbReference type="Proteomes" id="UP000009080"/>
    </source>
</evidence>
<accession>C5BKM9</accession>
<dbReference type="AlphaFoldDB" id="C5BKM9"/>
<dbReference type="eggNOG" id="COG2931">
    <property type="taxonomic scope" value="Bacteria"/>
</dbReference>
<keyword evidence="2" id="KW-0472">Membrane</keyword>
<organism evidence="3 4">
    <name type="scientific">Teredinibacter turnerae (strain ATCC 39867 / T7901)</name>
    <dbReference type="NCBI Taxonomy" id="377629"/>
    <lineage>
        <taxon>Bacteria</taxon>
        <taxon>Pseudomonadati</taxon>
        <taxon>Pseudomonadota</taxon>
        <taxon>Gammaproteobacteria</taxon>
        <taxon>Cellvibrionales</taxon>
        <taxon>Cellvibrionaceae</taxon>
        <taxon>Teredinibacter</taxon>
    </lineage>
</organism>
<dbReference type="HOGENOM" id="CLU_446129_0_0_6"/>
<dbReference type="Proteomes" id="UP000009080">
    <property type="component" value="Chromosome"/>
</dbReference>
<keyword evidence="2" id="KW-1133">Transmembrane helix</keyword>
<dbReference type="RefSeq" id="WP_015820529.1">
    <property type="nucleotide sequence ID" value="NC_012997.1"/>
</dbReference>
<reference evidence="3 4" key="1">
    <citation type="journal article" date="2009" name="PLoS ONE">
        <title>The complete genome of Teredinibacter turnerae T7901: an intracellular endosymbiont of marine wood-boring bivalves (shipworms).</title>
        <authorList>
            <person name="Yang J.C."/>
            <person name="Madupu R."/>
            <person name="Durkin A.S."/>
            <person name="Ekborg N.A."/>
            <person name="Pedamallu C.S."/>
            <person name="Hostetler J.B."/>
            <person name="Radune D."/>
            <person name="Toms B.S."/>
            <person name="Henrissat B."/>
            <person name="Coutinho P.M."/>
            <person name="Schwarz S."/>
            <person name="Field L."/>
            <person name="Trindade-Silva A.E."/>
            <person name="Soares C.A.G."/>
            <person name="Elshahawi S."/>
            <person name="Hanora A."/>
            <person name="Schmidt E.W."/>
            <person name="Haygood M.G."/>
            <person name="Posfai J."/>
            <person name="Benner J."/>
            <person name="Madinger C."/>
            <person name="Nove J."/>
            <person name="Anton B."/>
            <person name="Chaudhary K."/>
            <person name="Foster J."/>
            <person name="Holman A."/>
            <person name="Kumar S."/>
            <person name="Lessard P.A."/>
            <person name="Luyten Y.A."/>
            <person name="Slatko B."/>
            <person name="Wood N."/>
            <person name="Wu B."/>
            <person name="Teplitski M."/>
            <person name="Mougous J.D."/>
            <person name="Ward N."/>
            <person name="Eisen J.A."/>
            <person name="Badger J.H."/>
            <person name="Distel D.L."/>
        </authorList>
    </citation>
    <scope>NUCLEOTIDE SEQUENCE [LARGE SCALE GENOMIC DNA]</scope>
    <source>
        <strain evidence="4">ATCC 39867 / T7901</strain>
    </source>
</reference>
<feature type="transmembrane region" description="Helical" evidence="2">
    <location>
        <begin position="20"/>
        <end position="42"/>
    </location>
</feature>
<sequence length="612" mass="67390">MNGRNRKTEAFLISTIKRRWARNFAIYFASHAGLAINCALAIKRVALTGLVGVLCMLAGVAHGLEFRFNNDSAKPLSAEQMDAVYRAAAHWEEAFSDPVTISINVGWAEPHDFSSEGILASVRLARTRVAAELVVDALLAEATAGEAGWISALPQAIPVAHSAAPLADVELSFANAKVLNIAPTYDPTYGATLEHHADASIQFNLLHEERFAYREGDISGERYDFAGVVSHELGHALGFTSVVDLQAFNGSTLLAPSLLDVFRFDPTMPGHNLTFDTRQTLPGPAEFYDASGFVSPFAFGVNAYDVKCNALFGLCSASHWRDTTDTLMTTASPGRELKLRSGDIAAVDRIGVDTKWRNGIPIIDARLKFYPLIYGLIPDYDPVAFDTKTLAPKFSDLLSPSWFADPITNVFHISFDGHAGAGFAVFKRPQTNKKIKPINFNRGENGDKEGSWEEEPQPKMLAEIPARLTEFYFETINKQYSYRFINTFSNHGSQFDPNLGPYGGFRISGYLDGNQDGDYGSSKNERRDYDASLTLLMVLTTPRDMSSNISNAEFVLYKVKDEHVQDNIAHLIDATAFAIPAGYGNSDSYDEALKDRIEKEMDDPEPGRDIAF</sequence>
<evidence type="ECO:0000313" key="3">
    <source>
        <dbReference type="EMBL" id="ACR14414.1"/>
    </source>
</evidence>
<keyword evidence="4" id="KW-1185">Reference proteome</keyword>
<protein>
    <submittedName>
        <fullName evidence="3">Uncharacterized protein</fullName>
    </submittedName>
</protein>
<dbReference type="STRING" id="377629.TERTU_0014"/>
<proteinExistence type="predicted"/>
<dbReference type="EMBL" id="CP001614">
    <property type="protein sequence ID" value="ACR14414.1"/>
    <property type="molecule type" value="Genomic_DNA"/>
</dbReference>
<name>C5BKM9_TERTT</name>
<dbReference type="SUPFAM" id="SSF55486">
    <property type="entry name" value="Metalloproteases ('zincins'), catalytic domain"/>
    <property type="match status" value="1"/>
</dbReference>
<evidence type="ECO:0000256" key="1">
    <source>
        <dbReference type="SAM" id="MobiDB-lite"/>
    </source>
</evidence>
<dbReference type="OrthoDB" id="8198236at2"/>
<gene>
    <name evidence="3" type="ordered locus">TERTU_0014</name>
</gene>
<dbReference type="KEGG" id="ttu:TERTU_0014"/>
<keyword evidence="2" id="KW-0812">Transmembrane</keyword>
<evidence type="ECO:0000256" key="2">
    <source>
        <dbReference type="SAM" id="Phobius"/>
    </source>
</evidence>
<dbReference type="NCBIfam" id="NF038122">
    <property type="entry name" value="metallo_LGF"/>
    <property type="match status" value="1"/>
</dbReference>